<dbReference type="GO" id="GO:0015035">
    <property type="term" value="F:protein-disulfide reductase activity"/>
    <property type="evidence" value="ECO:0007669"/>
    <property type="project" value="TreeGrafter"/>
</dbReference>
<sequence>MTFVPTLVLILFFIAIASLLFAKAKGHKIPLSVIFVLGFFTVCMAGVVAFIKNGENYDAYLFQQWQPLEPEKIQPLVSQGYTVVVDIQADWCLPCQANKANVWHREPVVNTLAADNIVLMRGDLTEPNPVVEGYLRSEQGHGTPYNKIYGPTHPQGLVLPKQLSIEHVYQTLAAVAVAD</sequence>
<dbReference type="GO" id="GO:0045454">
    <property type="term" value="P:cell redox homeostasis"/>
    <property type="evidence" value="ECO:0007669"/>
    <property type="project" value="TreeGrafter"/>
</dbReference>
<keyword evidence="1" id="KW-1133">Transmembrane helix</keyword>
<dbReference type="PANTHER" id="PTHR32234">
    <property type="entry name" value="THIOL:DISULFIDE INTERCHANGE PROTEIN DSBD"/>
    <property type="match status" value="1"/>
</dbReference>
<keyword evidence="3" id="KW-1185">Reference proteome</keyword>
<dbReference type="PANTHER" id="PTHR32234:SF3">
    <property type="entry name" value="SUPPRESSION OF COPPER SENSITIVITY PROTEIN"/>
    <property type="match status" value="1"/>
</dbReference>
<dbReference type="InterPro" id="IPR036249">
    <property type="entry name" value="Thioredoxin-like_sf"/>
</dbReference>
<dbReference type="Proteomes" id="UP001139333">
    <property type="component" value="Unassembled WGS sequence"/>
</dbReference>
<dbReference type="Pfam" id="PF13899">
    <property type="entry name" value="Thioredoxin_7"/>
    <property type="match status" value="1"/>
</dbReference>
<dbReference type="SUPFAM" id="SSF52833">
    <property type="entry name" value="Thioredoxin-like"/>
    <property type="match status" value="1"/>
</dbReference>
<evidence type="ECO:0000313" key="2">
    <source>
        <dbReference type="EMBL" id="MCL1141400.1"/>
    </source>
</evidence>
<organism evidence="2 3">
    <name type="scientific">Shewanella gaetbuli</name>
    <dbReference type="NCBI Taxonomy" id="220752"/>
    <lineage>
        <taxon>Bacteria</taxon>
        <taxon>Pseudomonadati</taxon>
        <taxon>Pseudomonadota</taxon>
        <taxon>Gammaproteobacteria</taxon>
        <taxon>Alteromonadales</taxon>
        <taxon>Shewanellaceae</taxon>
        <taxon>Shewanella</taxon>
    </lineage>
</organism>
<gene>
    <name evidence="2" type="ORF">L2672_01620</name>
</gene>
<evidence type="ECO:0000256" key="1">
    <source>
        <dbReference type="SAM" id="Phobius"/>
    </source>
</evidence>
<dbReference type="EMBL" id="JAKIKP010000001">
    <property type="protein sequence ID" value="MCL1141400.1"/>
    <property type="molecule type" value="Genomic_DNA"/>
</dbReference>
<proteinExistence type="predicted"/>
<protein>
    <submittedName>
        <fullName evidence="2">Thioredoxin family protein</fullName>
    </submittedName>
</protein>
<accession>A0A9X1ZKZ0</accession>
<dbReference type="RefSeq" id="WP_248994082.1">
    <property type="nucleotide sequence ID" value="NZ_JAKIKP010000001.1"/>
</dbReference>
<dbReference type="AlphaFoldDB" id="A0A9X1ZKZ0"/>
<keyword evidence="1" id="KW-0472">Membrane</keyword>
<reference evidence="2" key="1">
    <citation type="submission" date="2022-01" db="EMBL/GenBank/DDBJ databases">
        <title>Whole genome-based taxonomy of the Shewanellaceae.</title>
        <authorList>
            <person name="Martin-Rodriguez A.J."/>
        </authorList>
    </citation>
    <scope>NUCLEOTIDE SEQUENCE</scope>
    <source>
        <strain evidence="2">DSM 16422</strain>
    </source>
</reference>
<evidence type="ECO:0000313" key="3">
    <source>
        <dbReference type="Proteomes" id="UP001139333"/>
    </source>
</evidence>
<comment type="caution">
    <text evidence="2">The sequence shown here is derived from an EMBL/GenBank/DDBJ whole genome shotgun (WGS) entry which is preliminary data.</text>
</comment>
<dbReference type="Gene3D" id="3.40.30.10">
    <property type="entry name" value="Glutaredoxin"/>
    <property type="match status" value="1"/>
</dbReference>
<feature type="transmembrane region" description="Helical" evidence="1">
    <location>
        <begin position="32"/>
        <end position="51"/>
    </location>
</feature>
<keyword evidence="1" id="KW-0812">Transmembrane</keyword>
<name>A0A9X1ZKZ0_9GAMM</name>